<dbReference type="Proteomes" id="UP000002640">
    <property type="component" value="Unassembled WGS sequence"/>
</dbReference>
<sequence length="118" mass="13488">FFYNAVPRGSICKKAAPALKQSKARITMAPRWFNKKPATLHYFGTEKGWMTGWMYQQWLVGLDESMRSQKRSMLLLVDNTSPHHETGLSLTNVRVEKLPPNTTAKIQPMDQGIIHCIN</sequence>
<organism evidence="2 3">
    <name type="scientific">Phytophthora sojae (strain P6497)</name>
    <name type="common">Soybean stem and root rot agent</name>
    <name type="synonym">Phytophthora megasperma f. sp. glycines</name>
    <dbReference type="NCBI Taxonomy" id="1094619"/>
    <lineage>
        <taxon>Eukaryota</taxon>
        <taxon>Sar</taxon>
        <taxon>Stramenopiles</taxon>
        <taxon>Oomycota</taxon>
        <taxon>Peronosporomycetes</taxon>
        <taxon>Peronosporales</taxon>
        <taxon>Peronosporaceae</taxon>
        <taxon>Phytophthora</taxon>
    </lineage>
</organism>
<name>G4YKT5_PHYSP</name>
<dbReference type="PANTHER" id="PTHR19303">
    <property type="entry name" value="TRANSPOSON"/>
    <property type="match status" value="1"/>
</dbReference>
<dbReference type="STRING" id="1094619.G4YKT5"/>
<dbReference type="GO" id="GO:0003677">
    <property type="term" value="F:DNA binding"/>
    <property type="evidence" value="ECO:0007669"/>
    <property type="project" value="TreeGrafter"/>
</dbReference>
<feature type="domain" description="DDE-1" evidence="1">
    <location>
        <begin position="32"/>
        <end position="115"/>
    </location>
</feature>
<dbReference type="KEGG" id="psoj:PHYSODRAFT_470355"/>
<dbReference type="EMBL" id="JH159151">
    <property type="protein sequence ID" value="EGZ29239.1"/>
    <property type="molecule type" value="Genomic_DNA"/>
</dbReference>
<dbReference type="AlphaFoldDB" id="G4YKT5"/>
<gene>
    <name evidence="2" type="ORF">PHYSODRAFT_470355</name>
</gene>
<dbReference type="InterPro" id="IPR050863">
    <property type="entry name" value="CenT-Element_Derived"/>
</dbReference>
<keyword evidence="3" id="KW-1185">Reference proteome</keyword>
<evidence type="ECO:0000313" key="2">
    <source>
        <dbReference type="EMBL" id="EGZ29239.1"/>
    </source>
</evidence>
<dbReference type="PANTHER" id="PTHR19303:SF73">
    <property type="entry name" value="PROTEIN PDC2"/>
    <property type="match status" value="1"/>
</dbReference>
<dbReference type="GeneID" id="20653940"/>
<evidence type="ECO:0000259" key="1">
    <source>
        <dbReference type="Pfam" id="PF03184"/>
    </source>
</evidence>
<protein>
    <recommendedName>
        <fullName evidence="1">DDE-1 domain-containing protein</fullName>
    </recommendedName>
</protein>
<dbReference type="InterPro" id="IPR004875">
    <property type="entry name" value="DDE_SF_endonuclease_dom"/>
</dbReference>
<dbReference type="RefSeq" id="XP_009516514.1">
    <property type="nucleotide sequence ID" value="XM_009518219.1"/>
</dbReference>
<dbReference type="Pfam" id="PF03184">
    <property type="entry name" value="DDE_1"/>
    <property type="match status" value="1"/>
</dbReference>
<feature type="non-terminal residue" evidence="2">
    <location>
        <position position="1"/>
    </location>
</feature>
<dbReference type="InParanoid" id="G4YKT5"/>
<proteinExistence type="predicted"/>
<evidence type="ECO:0000313" key="3">
    <source>
        <dbReference type="Proteomes" id="UP000002640"/>
    </source>
</evidence>
<accession>G4YKT5</accession>
<dbReference type="GO" id="GO:0005634">
    <property type="term" value="C:nucleus"/>
    <property type="evidence" value="ECO:0007669"/>
    <property type="project" value="TreeGrafter"/>
</dbReference>
<reference evidence="2 3" key="1">
    <citation type="journal article" date="2006" name="Science">
        <title>Phytophthora genome sequences uncover evolutionary origins and mechanisms of pathogenesis.</title>
        <authorList>
            <person name="Tyler B.M."/>
            <person name="Tripathy S."/>
            <person name="Zhang X."/>
            <person name="Dehal P."/>
            <person name="Jiang R.H."/>
            <person name="Aerts A."/>
            <person name="Arredondo F.D."/>
            <person name="Baxter L."/>
            <person name="Bensasson D."/>
            <person name="Beynon J.L."/>
            <person name="Chapman J."/>
            <person name="Damasceno C.M."/>
            <person name="Dorrance A.E."/>
            <person name="Dou D."/>
            <person name="Dickerman A.W."/>
            <person name="Dubchak I.L."/>
            <person name="Garbelotto M."/>
            <person name="Gijzen M."/>
            <person name="Gordon S.G."/>
            <person name="Govers F."/>
            <person name="Grunwald N.J."/>
            <person name="Huang W."/>
            <person name="Ivors K.L."/>
            <person name="Jones R.W."/>
            <person name="Kamoun S."/>
            <person name="Krampis K."/>
            <person name="Lamour K.H."/>
            <person name="Lee M.K."/>
            <person name="McDonald W.H."/>
            <person name="Medina M."/>
            <person name="Meijer H.J."/>
            <person name="Nordberg E.K."/>
            <person name="Maclean D.J."/>
            <person name="Ospina-Giraldo M.D."/>
            <person name="Morris P.F."/>
            <person name="Phuntumart V."/>
            <person name="Putnam N.H."/>
            <person name="Rash S."/>
            <person name="Rose J.K."/>
            <person name="Sakihama Y."/>
            <person name="Salamov A.A."/>
            <person name="Savidor A."/>
            <person name="Scheuring C.F."/>
            <person name="Smith B.M."/>
            <person name="Sobral B.W."/>
            <person name="Terry A."/>
            <person name="Torto-Alalibo T.A."/>
            <person name="Win J."/>
            <person name="Xu Z."/>
            <person name="Zhang H."/>
            <person name="Grigoriev I.V."/>
            <person name="Rokhsar D.S."/>
            <person name="Boore J.L."/>
        </authorList>
    </citation>
    <scope>NUCLEOTIDE SEQUENCE [LARGE SCALE GENOMIC DNA]</scope>
    <source>
        <strain evidence="2 3">P6497</strain>
    </source>
</reference>